<feature type="transmembrane region" description="Helical" evidence="1">
    <location>
        <begin position="34"/>
        <end position="52"/>
    </location>
</feature>
<dbReference type="AlphaFoldDB" id="A0A1M5QJ33"/>
<feature type="transmembrane region" description="Helical" evidence="1">
    <location>
        <begin position="124"/>
        <end position="143"/>
    </location>
</feature>
<keyword evidence="1" id="KW-0472">Membrane</keyword>
<organism evidence="2 3">
    <name type="scientific">Halobaculum gomorrense</name>
    <dbReference type="NCBI Taxonomy" id="43928"/>
    <lineage>
        <taxon>Archaea</taxon>
        <taxon>Methanobacteriati</taxon>
        <taxon>Methanobacteriota</taxon>
        <taxon>Stenosarchaea group</taxon>
        <taxon>Halobacteria</taxon>
        <taxon>Halobacteriales</taxon>
        <taxon>Haloferacaceae</taxon>
        <taxon>Halobaculum</taxon>
    </lineage>
</organism>
<keyword evidence="1" id="KW-1133">Transmembrane helix</keyword>
<evidence type="ECO:0000313" key="3">
    <source>
        <dbReference type="Proteomes" id="UP000184357"/>
    </source>
</evidence>
<feature type="transmembrane region" description="Helical" evidence="1">
    <location>
        <begin position="92"/>
        <end position="112"/>
    </location>
</feature>
<keyword evidence="3" id="KW-1185">Reference proteome</keyword>
<evidence type="ECO:0000256" key="1">
    <source>
        <dbReference type="SAM" id="Phobius"/>
    </source>
</evidence>
<dbReference type="Proteomes" id="UP000184357">
    <property type="component" value="Unassembled WGS sequence"/>
</dbReference>
<name>A0A1M5QJ33_9EURY</name>
<feature type="transmembrane region" description="Helical" evidence="1">
    <location>
        <begin position="64"/>
        <end position="86"/>
    </location>
</feature>
<feature type="transmembrane region" description="Helical" evidence="1">
    <location>
        <begin position="202"/>
        <end position="220"/>
    </location>
</feature>
<reference evidence="2 3" key="1">
    <citation type="submission" date="2016-11" db="EMBL/GenBank/DDBJ databases">
        <authorList>
            <person name="Jaros S."/>
            <person name="Januszkiewicz K."/>
            <person name="Wedrychowicz H."/>
        </authorList>
    </citation>
    <scope>NUCLEOTIDE SEQUENCE [LARGE SCALE GENOMIC DNA]</scope>
    <source>
        <strain evidence="2 3">DSM 9297</strain>
    </source>
</reference>
<gene>
    <name evidence="2" type="ORF">SAMN05443636_1930</name>
</gene>
<sequence length="228" mass="22401">MNRRTPELALLTGLLLAAPVGAFALWATSDLSRSLLTGVGLLYPFAVYAVHHDDDPTAVLPPRAVAAAGTLVGGLVVADAVATAALGSGVATLRGVFFGLLVAAPAWAYAVGYAPRRSLPNGRALLLAGVVAGAALLVAGLFLETPFGAAAALVLWIAGALAARSAGFAASADARLGAVAAGVVLGVAILFAALLVGSVSSAAVLSAVALALAPAVYYGVTVETASFE</sequence>
<proteinExistence type="predicted"/>
<feature type="transmembrane region" description="Helical" evidence="1">
    <location>
        <begin position="149"/>
        <end position="169"/>
    </location>
</feature>
<evidence type="ECO:0000313" key="2">
    <source>
        <dbReference type="EMBL" id="SHH14125.1"/>
    </source>
</evidence>
<protein>
    <submittedName>
        <fullName evidence="2">Uncharacterized protein</fullName>
    </submittedName>
</protein>
<dbReference type="STRING" id="43928.SAMN05443636_1930"/>
<feature type="transmembrane region" description="Helical" evidence="1">
    <location>
        <begin position="176"/>
        <end position="196"/>
    </location>
</feature>
<dbReference type="EMBL" id="FQWV01000004">
    <property type="protein sequence ID" value="SHH14125.1"/>
    <property type="molecule type" value="Genomic_DNA"/>
</dbReference>
<keyword evidence="1" id="KW-0812">Transmembrane</keyword>
<dbReference type="OrthoDB" id="343232at2157"/>
<accession>A0A1M5QJ33</accession>
<dbReference type="RefSeq" id="WP_073308935.1">
    <property type="nucleotide sequence ID" value="NZ_FQWV01000004.1"/>
</dbReference>